<dbReference type="GO" id="GO:0005829">
    <property type="term" value="C:cytosol"/>
    <property type="evidence" value="ECO:0007669"/>
    <property type="project" value="TreeGrafter"/>
</dbReference>
<dbReference type="FunFam" id="3.90.79.10:FF:000060">
    <property type="entry name" value="Nudix hydrolase 1"/>
    <property type="match status" value="1"/>
</dbReference>
<dbReference type="PROSITE" id="PS00893">
    <property type="entry name" value="NUDIX_BOX"/>
    <property type="match status" value="1"/>
</dbReference>
<dbReference type="PANTHER" id="PTHR16099">
    <property type="entry name" value="8-OXO-DGTP DIPHOSPHATES NUDT15"/>
    <property type="match status" value="1"/>
</dbReference>
<dbReference type="EMBL" id="PVWQ01000007">
    <property type="protein sequence ID" value="RDW76452.1"/>
    <property type="molecule type" value="Genomic_DNA"/>
</dbReference>
<dbReference type="CDD" id="cd04678">
    <property type="entry name" value="NUDIX_MTH2_Nudt15"/>
    <property type="match status" value="1"/>
</dbReference>
<dbReference type="SUPFAM" id="SSF55811">
    <property type="entry name" value="Nudix"/>
    <property type="match status" value="1"/>
</dbReference>
<dbReference type="Gene3D" id="3.90.79.10">
    <property type="entry name" value="Nucleoside Triphosphate Pyrophosphohydrolase"/>
    <property type="match status" value="1"/>
</dbReference>
<evidence type="ECO:0000313" key="4">
    <source>
        <dbReference type="EMBL" id="RDW76452.1"/>
    </source>
</evidence>
<accession>A0A3D8RQU1</accession>
<keyword evidence="1 2" id="KW-0378">Hydrolase</keyword>
<keyword evidence="5" id="KW-1185">Reference proteome</keyword>
<sequence>MSHPEYRGSIAAIASGALATLTGLFAWKLFASKPAAPAPKQVRVGVAVFALNRENKFILGKRIGSHGADTWGLPGGHLEYGESWETCAARELQEETGLNIDVDSVQYLTATNDVFSKEGKHYVTVFVGARVKEGEEPEILEPNKCAEWRWVSWEELAADRQKQVEADEEERETEGKKLFVPLLSLFVQQVGFKPVLP</sequence>
<proteinExistence type="inferred from homology"/>
<reference evidence="4 5" key="1">
    <citation type="journal article" date="2018" name="IMA Fungus">
        <title>IMA Genome-F 9: Draft genome sequence of Annulohypoxylon stygium, Aspergillus mulundensis, Berkeleyomyces basicola (syn. Thielaviopsis basicola), Ceratocystis smalleyi, two Cercospora beticola strains, Coleophoma cylindrospora, Fusarium fracticaudum, Phialophora cf. hyalina, and Morchella septimelata.</title>
        <authorList>
            <person name="Wingfield B.D."/>
            <person name="Bills G.F."/>
            <person name="Dong Y."/>
            <person name="Huang W."/>
            <person name="Nel W.J."/>
            <person name="Swalarsk-Parry B.S."/>
            <person name="Vaghefi N."/>
            <person name="Wilken P.M."/>
            <person name="An Z."/>
            <person name="de Beer Z.W."/>
            <person name="De Vos L."/>
            <person name="Chen L."/>
            <person name="Duong T.A."/>
            <person name="Gao Y."/>
            <person name="Hammerbacher A."/>
            <person name="Kikkert J.R."/>
            <person name="Li Y."/>
            <person name="Li H."/>
            <person name="Li K."/>
            <person name="Li Q."/>
            <person name="Liu X."/>
            <person name="Ma X."/>
            <person name="Naidoo K."/>
            <person name="Pethybridge S.J."/>
            <person name="Sun J."/>
            <person name="Steenkamp E.T."/>
            <person name="van der Nest M.A."/>
            <person name="van Wyk S."/>
            <person name="Wingfield M.J."/>
            <person name="Xiong C."/>
            <person name="Yue Q."/>
            <person name="Zhang X."/>
        </authorList>
    </citation>
    <scope>NUCLEOTIDE SEQUENCE [LARGE SCALE GENOMIC DNA]</scope>
    <source>
        <strain evidence="4 5">DSM 5745</strain>
    </source>
</reference>
<dbReference type="InterPro" id="IPR020084">
    <property type="entry name" value="NUDIX_hydrolase_CS"/>
</dbReference>
<dbReference type="Pfam" id="PF00293">
    <property type="entry name" value="NUDIX"/>
    <property type="match status" value="1"/>
</dbReference>
<comment type="similarity">
    <text evidence="2">Belongs to the Nudix hydrolase family.</text>
</comment>
<dbReference type="InterPro" id="IPR020476">
    <property type="entry name" value="Nudix_hydrolase"/>
</dbReference>
<dbReference type="PROSITE" id="PS51462">
    <property type="entry name" value="NUDIX"/>
    <property type="match status" value="1"/>
</dbReference>
<name>A0A3D8RQU1_9EURO</name>
<evidence type="ECO:0000259" key="3">
    <source>
        <dbReference type="PROSITE" id="PS51462"/>
    </source>
</evidence>
<dbReference type="RefSeq" id="XP_026602764.1">
    <property type="nucleotide sequence ID" value="XM_026748460.1"/>
</dbReference>
<gene>
    <name evidence="4" type="ORF">DSM5745_06444</name>
</gene>
<dbReference type="PRINTS" id="PR00502">
    <property type="entry name" value="NUDIXFAMILY"/>
</dbReference>
<dbReference type="GO" id="GO:0035539">
    <property type="term" value="F:8-oxo-7,8-dihydrodeoxyguanosine triphosphate pyrophosphatase activity"/>
    <property type="evidence" value="ECO:0007669"/>
    <property type="project" value="TreeGrafter"/>
</dbReference>
<dbReference type="OrthoDB" id="447842at2759"/>
<organism evidence="4 5">
    <name type="scientific">Aspergillus mulundensis</name>
    <dbReference type="NCBI Taxonomy" id="1810919"/>
    <lineage>
        <taxon>Eukaryota</taxon>
        <taxon>Fungi</taxon>
        <taxon>Dikarya</taxon>
        <taxon>Ascomycota</taxon>
        <taxon>Pezizomycotina</taxon>
        <taxon>Eurotiomycetes</taxon>
        <taxon>Eurotiomycetidae</taxon>
        <taxon>Eurotiales</taxon>
        <taxon>Aspergillaceae</taxon>
        <taxon>Aspergillus</taxon>
        <taxon>Aspergillus subgen. Nidulantes</taxon>
    </lineage>
</organism>
<dbReference type="GO" id="GO:0006203">
    <property type="term" value="P:dGTP catabolic process"/>
    <property type="evidence" value="ECO:0007669"/>
    <property type="project" value="TreeGrafter"/>
</dbReference>
<evidence type="ECO:0000256" key="2">
    <source>
        <dbReference type="RuleBase" id="RU003476"/>
    </source>
</evidence>
<dbReference type="InterPro" id="IPR000086">
    <property type="entry name" value="NUDIX_hydrolase_dom"/>
</dbReference>
<evidence type="ECO:0000313" key="5">
    <source>
        <dbReference type="Proteomes" id="UP000256690"/>
    </source>
</evidence>
<dbReference type="AlphaFoldDB" id="A0A3D8RQU1"/>
<comment type="caution">
    <text evidence="4">The sequence shown here is derived from an EMBL/GenBank/DDBJ whole genome shotgun (WGS) entry which is preliminary data.</text>
</comment>
<dbReference type="Proteomes" id="UP000256690">
    <property type="component" value="Unassembled WGS sequence"/>
</dbReference>
<dbReference type="PANTHER" id="PTHR16099:SF5">
    <property type="entry name" value="NUCLEOTIDE TRIPHOSPHATE DIPHOSPHATASE NUDT15"/>
    <property type="match status" value="1"/>
</dbReference>
<dbReference type="STRING" id="1810919.A0A3D8RQU1"/>
<dbReference type="GeneID" id="38116814"/>
<dbReference type="InterPro" id="IPR015797">
    <property type="entry name" value="NUDIX_hydrolase-like_dom_sf"/>
</dbReference>
<evidence type="ECO:0000256" key="1">
    <source>
        <dbReference type="ARBA" id="ARBA00022801"/>
    </source>
</evidence>
<protein>
    <recommendedName>
        <fullName evidence="3">Nudix hydrolase domain-containing protein</fullName>
    </recommendedName>
</protein>
<feature type="domain" description="Nudix hydrolase" evidence="3">
    <location>
        <begin position="41"/>
        <end position="178"/>
    </location>
</feature>